<evidence type="ECO:0000313" key="4">
    <source>
        <dbReference type="Proteomes" id="UP000691718"/>
    </source>
</evidence>
<keyword evidence="4" id="KW-1185">Reference proteome</keyword>
<protein>
    <submittedName>
        <fullName evidence="3">(apollo) hypothetical protein</fullName>
    </submittedName>
</protein>
<name>A0A8S3WEY4_PARAO</name>
<keyword evidence="1" id="KW-0175">Coiled coil</keyword>
<evidence type="ECO:0000256" key="1">
    <source>
        <dbReference type="SAM" id="Coils"/>
    </source>
</evidence>
<evidence type="ECO:0000313" key="3">
    <source>
        <dbReference type="EMBL" id="CAG4957115.1"/>
    </source>
</evidence>
<proteinExistence type="predicted"/>
<sequence>MAPPAIFISWSGESRNDFFHERGPRTPYIGSQTRTRTRKAVQQYQDSIGIEKLGGGSALPKKEDPCTKQILSLISTSALGLYNPYDSDAILPAVPTQYEEGGQKATITPVQYVDIPQSLQIIIEDNSELPMDDVTMSGCETQTPKDPWTPLSVQQDWGDYSPQLLRTPVSASLKTASDKRSGISRRRPKHNSTTNSLEMLHKNKIEAINLQKNIAAEEADQKKLIAQIELDIEKEILKQEKIKTELLLLELRQKQSEYQEENKENSEEM</sequence>
<comment type="caution">
    <text evidence="3">The sequence shown here is derived from an EMBL/GenBank/DDBJ whole genome shotgun (WGS) entry which is preliminary data.</text>
</comment>
<feature type="region of interest" description="Disordered" evidence="2">
    <location>
        <begin position="172"/>
        <end position="195"/>
    </location>
</feature>
<reference evidence="3" key="1">
    <citation type="submission" date="2021-04" db="EMBL/GenBank/DDBJ databases">
        <authorList>
            <person name="Tunstrom K."/>
        </authorList>
    </citation>
    <scope>NUCLEOTIDE SEQUENCE</scope>
</reference>
<organism evidence="3 4">
    <name type="scientific">Parnassius apollo</name>
    <name type="common">Apollo butterfly</name>
    <name type="synonym">Papilio apollo</name>
    <dbReference type="NCBI Taxonomy" id="110799"/>
    <lineage>
        <taxon>Eukaryota</taxon>
        <taxon>Metazoa</taxon>
        <taxon>Ecdysozoa</taxon>
        <taxon>Arthropoda</taxon>
        <taxon>Hexapoda</taxon>
        <taxon>Insecta</taxon>
        <taxon>Pterygota</taxon>
        <taxon>Neoptera</taxon>
        <taxon>Endopterygota</taxon>
        <taxon>Lepidoptera</taxon>
        <taxon>Glossata</taxon>
        <taxon>Ditrysia</taxon>
        <taxon>Papilionoidea</taxon>
        <taxon>Papilionidae</taxon>
        <taxon>Parnassiinae</taxon>
        <taxon>Parnassini</taxon>
        <taxon>Parnassius</taxon>
        <taxon>Parnassius</taxon>
    </lineage>
</organism>
<evidence type="ECO:0000256" key="2">
    <source>
        <dbReference type="SAM" id="MobiDB-lite"/>
    </source>
</evidence>
<gene>
    <name evidence="3" type="ORF">PAPOLLO_LOCUS5640</name>
</gene>
<accession>A0A8S3WEY4</accession>
<dbReference type="EMBL" id="CAJQZP010000341">
    <property type="protein sequence ID" value="CAG4957115.1"/>
    <property type="molecule type" value="Genomic_DNA"/>
</dbReference>
<feature type="coiled-coil region" evidence="1">
    <location>
        <begin position="207"/>
        <end position="268"/>
    </location>
</feature>
<dbReference type="AlphaFoldDB" id="A0A8S3WEY4"/>
<dbReference type="Proteomes" id="UP000691718">
    <property type="component" value="Unassembled WGS sequence"/>
</dbReference>
<dbReference type="OrthoDB" id="3066195at2759"/>